<comment type="caution">
    <text evidence="9">The sequence shown here is derived from an EMBL/GenBank/DDBJ whole genome shotgun (WGS) entry which is preliminary data.</text>
</comment>
<evidence type="ECO:0000256" key="4">
    <source>
        <dbReference type="ARBA" id="ARBA00022692"/>
    </source>
</evidence>
<dbReference type="Proteomes" id="UP000324611">
    <property type="component" value="Unassembled WGS sequence"/>
</dbReference>
<feature type="transmembrane region" description="Helical" evidence="8">
    <location>
        <begin position="131"/>
        <end position="152"/>
    </location>
</feature>
<feature type="transmembrane region" description="Helical" evidence="8">
    <location>
        <begin position="33"/>
        <end position="54"/>
    </location>
</feature>
<dbReference type="InterPro" id="IPR000425">
    <property type="entry name" value="MIP"/>
</dbReference>
<dbReference type="AlphaFoldDB" id="A0A5B2VQZ5"/>
<dbReference type="Gene3D" id="1.20.1080.10">
    <property type="entry name" value="Glycerol uptake facilitator protein"/>
    <property type="match status" value="1"/>
</dbReference>
<reference evidence="9 10" key="1">
    <citation type="submission" date="2019-09" db="EMBL/GenBank/DDBJ databases">
        <title>Chitinophaga ginsengihumi sp. nov., isolated from soil of ginseng rhizosphere.</title>
        <authorList>
            <person name="Lee J."/>
        </authorList>
    </citation>
    <scope>NUCLEOTIDE SEQUENCE [LARGE SCALE GENOMIC DNA]</scope>
    <source>
        <strain evidence="9 10">BN140078</strain>
    </source>
</reference>
<evidence type="ECO:0000256" key="5">
    <source>
        <dbReference type="ARBA" id="ARBA00022989"/>
    </source>
</evidence>
<evidence type="ECO:0000313" key="10">
    <source>
        <dbReference type="Proteomes" id="UP000324611"/>
    </source>
</evidence>
<dbReference type="Pfam" id="PF00230">
    <property type="entry name" value="MIP"/>
    <property type="match status" value="1"/>
</dbReference>
<dbReference type="GO" id="GO:0015254">
    <property type="term" value="F:glycerol channel activity"/>
    <property type="evidence" value="ECO:0007669"/>
    <property type="project" value="TreeGrafter"/>
</dbReference>
<dbReference type="RefSeq" id="WP_149839128.1">
    <property type="nucleotide sequence ID" value="NZ_VUOC01000003.1"/>
</dbReference>
<feature type="transmembrane region" description="Helical" evidence="8">
    <location>
        <begin position="212"/>
        <end position="234"/>
    </location>
</feature>
<dbReference type="EMBL" id="VUOC01000003">
    <property type="protein sequence ID" value="KAA2241621.1"/>
    <property type="molecule type" value="Genomic_DNA"/>
</dbReference>
<dbReference type="PANTHER" id="PTHR43829">
    <property type="entry name" value="AQUAPORIN OR AQUAGLYCEROPORIN RELATED"/>
    <property type="match status" value="1"/>
</dbReference>
<accession>A0A5B2VQZ5</accession>
<dbReference type="GO" id="GO:0005886">
    <property type="term" value="C:plasma membrane"/>
    <property type="evidence" value="ECO:0007669"/>
    <property type="project" value="TreeGrafter"/>
</dbReference>
<name>A0A5B2VQZ5_9BACT</name>
<evidence type="ECO:0000256" key="6">
    <source>
        <dbReference type="ARBA" id="ARBA00023136"/>
    </source>
</evidence>
<keyword evidence="4 7" id="KW-0812">Transmembrane</keyword>
<evidence type="ECO:0000256" key="8">
    <source>
        <dbReference type="SAM" id="Phobius"/>
    </source>
</evidence>
<dbReference type="PRINTS" id="PR00783">
    <property type="entry name" value="MINTRINSICP"/>
</dbReference>
<dbReference type="SUPFAM" id="SSF81338">
    <property type="entry name" value="Aquaporin-like"/>
    <property type="match status" value="1"/>
</dbReference>
<feature type="transmembrane region" description="Helical" evidence="8">
    <location>
        <begin position="85"/>
        <end position="104"/>
    </location>
</feature>
<keyword evidence="10" id="KW-1185">Reference proteome</keyword>
<proteinExistence type="inferred from homology"/>
<keyword evidence="5 8" id="KW-1133">Transmembrane helix</keyword>
<evidence type="ECO:0000256" key="3">
    <source>
        <dbReference type="ARBA" id="ARBA00022448"/>
    </source>
</evidence>
<sequence>MNSFAAELFGTALLILLGDGVVANVVLNKTKGGNSGWIVITLGWAMAVFTGVFCTAKYSGAHLSPAVTIALAATEKFAWSKVASYIIAQLLGAMLGALLVWICYKQHFDNTPEADNKLGVFCTIPAIRNPFYNLLTEIIATAVLILGVLYIVSPGVALGSLDALPVALLVLGIGLSLGGPTGYAINPARDLGPRIIHFLLPISGKRNSDWSYAWVPVIGPIIGALLAAGIYTWLQ</sequence>
<feature type="transmembrane region" description="Helical" evidence="8">
    <location>
        <begin position="164"/>
        <end position="185"/>
    </location>
</feature>
<dbReference type="NCBIfam" id="TIGR00861">
    <property type="entry name" value="MIP"/>
    <property type="match status" value="1"/>
</dbReference>
<keyword evidence="3 7" id="KW-0813">Transport</keyword>
<evidence type="ECO:0000256" key="2">
    <source>
        <dbReference type="ARBA" id="ARBA00006175"/>
    </source>
</evidence>
<evidence type="ECO:0000256" key="7">
    <source>
        <dbReference type="RuleBase" id="RU000477"/>
    </source>
</evidence>
<organism evidence="9 10">
    <name type="scientific">Chitinophaga agrisoli</name>
    <dbReference type="NCBI Taxonomy" id="2607653"/>
    <lineage>
        <taxon>Bacteria</taxon>
        <taxon>Pseudomonadati</taxon>
        <taxon>Bacteroidota</taxon>
        <taxon>Chitinophagia</taxon>
        <taxon>Chitinophagales</taxon>
        <taxon>Chitinophagaceae</taxon>
        <taxon>Chitinophaga</taxon>
    </lineage>
</organism>
<dbReference type="InterPro" id="IPR050363">
    <property type="entry name" value="MIP/Aquaporin"/>
</dbReference>
<protein>
    <submittedName>
        <fullName evidence="9">Aquaporin family protein</fullName>
    </submittedName>
</protein>
<dbReference type="PANTHER" id="PTHR43829:SF9">
    <property type="entry name" value="AQUAPORIN-9"/>
    <property type="match status" value="1"/>
</dbReference>
<evidence type="ECO:0000256" key="1">
    <source>
        <dbReference type="ARBA" id="ARBA00004141"/>
    </source>
</evidence>
<keyword evidence="6 8" id="KW-0472">Membrane</keyword>
<comment type="similarity">
    <text evidence="2 7">Belongs to the MIP/aquaporin (TC 1.A.8) family.</text>
</comment>
<gene>
    <name evidence="9" type="ORF">F0L74_17190</name>
</gene>
<dbReference type="InterPro" id="IPR023271">
    <property type="entry name" value="Aquaporin-like"/>
</dbReference>
<reference evidence="9 10" key="2">
    <citation type="submission" date="2019-09" db="EMBL/GenBank/DDBJ databases">
        <authorList>
            <person name="Jin C."/>
        </authorList>
    </citation>
    <scope>NUCLEOTIDE SEQUENCE [LARGE SCALE GENOMIC DNA]</scope>
    <source>
        <strain evidence="9 10">BN140078</strain>
    </source>
</reference>
<evidence type="ECO:0000313" key="9">
    <source>
        <dbReference type="EMBL" id="KAA2241621.1"/>
    </source>
</evidence>
<comment type="subcellular location">
    <subcellularLocation>
        <location evidence="1">Membrane</location>
        <topology evidence="1">Multi-pass membrane protein</topology>
    </subcellularLocation>
</comment>